<name>A0A084SWS6_9BACT</name>
<dbReference type="Proteomes" id="UP000028547">
    <property type="component" value="Unassembled WGS sequence"/>
</dbReference>
<protein>
    <submittedName>
        <fullName evidence="1">Wall-associated protein</fullName>
    </submittedName>
</protein>
<organism evidence="1 2">
    <name type="scientific">Archangium violaceum Cb vi76</name>
    <dbReference type="NCBI Taxonomy" id="1406225"/>
    <lineage>
        <taxon>Bacteria</taxon>
        <taxon>Pseudomonadati</taxon>
        <taxon>Myxococcota</taxon>
        <taxon>Myxococcia</taxon>
        <taxon>Myxococcales</taxon>
        <taxon>Cystobacterineae</taxon>
        <taxon>Archangiaceae</taxon>
        <taxon>Archangium</taxon>
    </lineage>
</organism>
<dbReference type="AlphaFoldDB" id="A0A084SWS6"/>
<proteinExistence type="predicted"/>
<sequence length="173" mass="19277">MLSVLLLIVATQLPCLPVDSTAICDCKQGRPTGCAALDTQKAAEIAQALRVLKAAEDEQVAKEAGASAEAASEAPEPPACTGQLHHIISKPIFKELDKHPTLMGVYEPRDPRFVTRAVDEKAHCGYQEWHRKVDKEVVKWLKQYRSVTASEFEAYLRSIYNRPDMLKRFPLGF</sequence>
<comment type="caution">
    <text evidence="1">The sequence shown here is derived from an EMBL/GenBank/DDBJ whole genome shotgun (WGS) entry which is preliminary data.</text>
</comment>
<gene>
    <name evidence="1" type="ORF">Q664_12360</name>
</gene>
<evidence type="ECO:0000313" key="1">
    <source>
        <dbReference type="EMBL" id="KFA92911.1"/>
    </source>
</evidence>
<accession>A0A084SWS6</accession>
<dbReference type="RefSeq" id="WP_043393856.1">
    <property type="nucleotide sequence ID" value="NZ_JPMI01000076.1"/>
</dbReference>
<dbReference type="EMBL" id="JPMI01000076">
    <property type="protein sequence ID" value="KFA92911.1"/>
    <property type="molecule type" value="Genomic_DNA"/>
</dbReference>
<reference evidence="1 2" key="1">
    <citation type="submission" date="2014-07" db="EMBL/GenBank/DDBJ databases">
        <title>Draft Genome Sequence of Gephyronic Acid Producer, Cystobacter violaceus Strain Cb vi76.</title>
        <authorList>
            <person name="Stevens D.C."/>
            <person name="Young J."/>
            <person name="Carmichael R."/>
            <person name="Tan J."/>
            <person name="Taylor R.E."/>
        </authorList>
    </citation>
    <scope>NUCLEOTIDE SEQUENCE [LARGE SCALE GENOMIC DNA]</scope>
    <source>
        <strain evidence="1 2">Cb vi76</strain>
    </source>
</reference>
<evidence type="ECO:0000313" key="2">
    <source>
        <dbReference type="Proteomes" id="UP000028547"/>
    </source>
</evidence>